<dbReference type="SUPFAM" id="SSF158560">
    <property type="entry name" value="BH3980-like"/>
    <property type="match status" value="1"/>
</dbReference>
<dbReference type="EMBL" id="MJBI02000001">
    <property type="protein sequence ID" value="RAI82272.1"/>
    <property type="molecule type" value="Genomic_DNA"/>
</dbReference>
<dbReference type="PANTHER" id="PTHR41307">
    <property type="entry name" value="MEMBRANE PROTEIN-RELATED"/>
    <property type="match status" value="1"/>
</dbReference>
<dbReference type="Proteomes" id="UP000229523">
    <property type="component" value="Unassembled WGS sequence"/>
</dbReference>
<evidence type="ECO:0000313" key="2">
    <source>
        <dbReference type="EMBL" id="RAI82272.1"/>
    </source>
</evidence>
<feature type="transmembrane region" description="Helical" evidence="1">
    <location>
        <begin position="179"/>
        <end position="205"/>
    </location>
</feature>
<reference evidence="2 3" key="1">
    <citation type="journal article" date="2018" name="Front. Microbiol.">
        <title>Description and Comparative Genomics of Macrococcus caseolyticus subsp. hominis subsp. nov., Macrococcus goetzii sp. nov., Macrococcus epidermidis sp. nov., and Macrococcus bohemicus sp. nov., Novel Macrococci From Human Clinical Material With Virulence Potential and Suspected Uptake of Foreign DNA by Natural Transformation.</title>
        <authorList>
            <person name="Maslanova I."/>
            <person name="Wertheimer Z."/>
            <person name="Sedlacek I."/>
            <person name="Svec P."/>
            <person name="Indrakova A."/>
            <person name="Kovarovic V."/>
            <person name="Schumann P."/>
            <person name="Sproer C."/>
            <person name="Kralova S."/>
            <person name="Sedo O."/>
            <person name="Kristofova L."/>
            <person name="Vrbovska V."/>
            <person name="Fuzik T."/>
            <person name="Petras P."/>
            <person name="Zdrahal Z."/>
            <person name="Ruzickova V."/>
            <person name="Doskar J."/>
            <person name="Pantucek R."/>
        </authorList>
    </citation>
    <scope>NUCLEOTIDE SEQUENCE [LARGE SCALE GENOMIC DNA]</scope>
    <source>
        <strain evidence="2 3">CCM 4927</strain>
    </source>
</reference>
<accession>A0A2G5NP61</accession>
<organism evidence="2 3">
    <name type="scientific">Macrococcoides goetzii</name>
    <dbReference type="NCBI Taxonomy" id="1891097"/>
    <lineage>
        <taxon>Bacteria</taxon>
        <taxon>Bacillati</taxon>
        <taxon>Bacillota</taxon>
        <taxon>Bacilli</taxon>
        <taxon>Bacillales</taxon>
        <taxon>Staphylococcaceae</taxon>
        <taxon>Macrococcoides</taxon>
    </lineage>
</organism>
<comment type="caution">
    <text evidence="2">The sequence shown here is derived from an EMBL/GenBank/DDBJ whole genome shotgun (WGS) entry which is preliminary data.</text>
</comment>
<gene>
    <name evidence="2" type="ORF">BFS35_000895</name>
</gene>
<feature type="transmembrane region" description="Helical" evidence="1">
    <location>
        <begin position="135"/>
        <end position="158"/>
    </location>
</feature>
<feature type="transmembrane region" description="Helical" evidence="1">
    <location>
        <begin position="225"/>
        <end position="247"/>
    </location>
</feature>
<dbReference type="PANTHER" id="PTHR41307:SF1">
    <property type="entry name" value="MEMBRANE PROTEIN"/>
    <property type="match status" value="1"/>
</dbReference>
<dbReference type="AlphaFoldDB" id="A0A2G5NP61"/>
<evidence type="ECO:0000313" key="3">
    <source>
        <dbReference type="Proteomes" id="UP000229523"/>
    </source>
</evidence>
<sequence length="258" mass="29398">MLSNEAEHFLLQLRLELASKGKKDEDIDAIEAELRDHLYEAESRGESVESVTGGSVKDYIKSISNELPFDKGIFSFMFLMLISILALLAIPRLISGDLDLSLNRLIFYAIIIFVLAPLELWILKTLLVRHGDTRTIYVFGFIMSIIMIAVMTIGELLLSKFPSKSLANIDDKYSLIIGLILSLIFFVVCIILKNWFFIGVLVYIIMPELIPKFFTSGNPKNEDYINASLITYTVMNVLFGTIAFIYFKRDMKKDNVKR</sequence>
<keyword evidence="3" id="KW-1185">Reference proteome</keyword>
<evidence type="ECO:0000256" key="1">
    <source>
        <dbReference type="SAM" id="Phobius"/>
    </source>
</evidence>
<proteinExistence type="predicted"/>
<feature type="transmembrane region" description="Helical" evidence="1">
    <location>
        <begin position="73"/>
        <end position="93"/>
    </location>
</feature>
<keyword evidence="1" id="KW-1133">Transmembrane helix</keyword>
<feature type="transmembrane region" description="Helical" evidence="1">
    <location>
        <begin position="105"/>
        <end position="123"/>
    </location>
</feature>
<protein>
    <recommendedName>
        <fullName evidence="4">DUF1129 family protein</fullName>
    </recommendedName>
</protein>
<keyword evidence="1" id="KW-0472">Membrane</keyword>
<evidence type="ECO:0008006" key="4">
    <source>
        <dbReference type="Google" id="ProtNLM"/>
    </source>
</evidence>
<name>A0A2G5NP61_9STAP</name>
<keyword evidence="1" id="KW-0812">Transmembrane</keyword>